<reference evidence="3" key="1">
    <citation type="journal article" date="2019" name="Plant Biotechnol. J.">
        <title>Genome sequencing of the Australian wild diploid species Gossypium australe highlights disease resistance and delayed gland morphogenesis.</title>
        <authorList>
            <person name="Cai Y."/>
            <person name="Cai X."/>
            <person name="Wang Q."/>
            <person name="Wang P."/>
            <person name="Zhang Y."/>
            <person name="Cai C."/>
            <person name="Xu Y."/>
            <person name="Wang K."/>
            <person name="Zhou Z."/>
            <person name="Wang C."/>
            <person name="Geng S."/>
            <person name="Li B."/>
            <person name="Dong Q."/>
            <person name="Hou Y."/>
            <person name="Wang H."/>
            <person name="Ai P."/>
            <person name="Liu Z."/>
            <person name="Yi F."/>
            <person name="Sun M."/>
            <person name="An G."/>
            <person name="Cheng J."/>
            <person name="Zhang Y."/>
            <person name="Shi Q."/>
            <person name="Xie Y."/>
            <person name="Shi X."/>
            <person name="Chang Y."/>
            <person name="Huang F."/>
            <person name="Chen Y."/>
            <person name="Hong S."/>
            <person name="Mi L."/>
            <person name="Sun Q."/>
            <person name="Zhang L."/>
            <person name="Zhou B."/>
            <person name="Peng R."/>
            <person name="Zhang X."/>
            <person name="Liu F."/>
        </authorList>
    </citation>
    <scope>NUCLEOTIDE SEQUENCE [LARGE SCALE GENOMIC DNA]</scope>
    <source>
        <strain evidence="3">cv. PA1801</strain>
    </source>
</reference>
<proteinExistence type="predicted"/>
<accession>A0A5B6VLV0</accession>
<dbReference type="InterPro" id="IPR041588">
    <property type="entry name" value="Integrase_H2C2"/>
</dbReference>
<dbReference type="AlphaFoldDB" id="A0A5B6VLV0"/>
<keyword evidence="3" id="KW-1185">Reference proteome</keyword>
<feature type="domain" description="Integrase zinc-binding" evidence="1">
    <location>
        <begin position="95"/>
        <end position="134"/>
    </location>
</feature>
<comment type="caution">
    <text evidence="2">The sequence shown here is derived from an EMBL/GenBank/DDBJ whole genome shotgun (WGS) entry which is preliminary data.</text>
</comment>
<sequence>MEMARTIKRFRVRQANVAADALSRKSLFALRAMNTQLTLSDNAGLKAKLIFLDQIFEARKCDSDLQVKRIQCESTSDLEYQIRFDDCLIISVPKNPELIQKILQEAHSDCLSIHPGSTKMYNDLKQLYWWSGMK</sequence>
<dbReference type="Pfam" id="PF17921">
    <property type="entry name" value="Integrase_H2C2"/>
    <property type="match status" value="1"/>
</dbReference>
<dbReference type="Proteomes" id="UP000325315">
    <property type="component" value="Unassembled WGS sequence"/>
</dbReference>
<protein>
    <submittedName>
        <fullName evidence="2">Integrase</fullName>
    </submittedName>
</protein>
<name>A0A5B6VLV0_9ROSI</name>
<dbReference type="EMBL" id="SMMG02000006">
    <property type="protein sequence ID" value="KAA3470038.1"/>
    <property type="molecule type" value="Genomic_DNA"/>
</dbReference>
<evidence type="ECO:0000259" key="1">
    <source>
        <dbReference type="Pfam" id="PF17921"/>
    </source>
</evidence>
<evidence type="ECO:0000313" key="2">
    <source>
        <dbReference type="EMBL" id="KAA3470038.1"/>
    </source>
</evidence>
<organism evidence="2 3">
    <name type="scientific">Gossypium australe</name>
    <dbReference type="NCBI Taxonomy" id="47621"/>
    <lineage>
        <taxon>Eukaryota</taxon>
        <taxon>Viridiplantae</taxon>
        <taxon>Streptophyta</taxon>
        <taxon>Embryophyta</taxon>
        <taxon>Tracheophyta</taxon>
        <taxon>Spermatophyta</taxon>
        <taxon>Magnoliopsida</taxon>
        <taxon>eudicotyledons</taxon>
        <taxon>Gunneridae</taxon>
        <taxon>Pentapetalae</taxon>
        <taxon>rosids</taxon>
        <taxon>malvids</taxon>
        <taxon>Malvales</taxon>
        <taxon>Malvaceae</taxon>
        <taxon>Malvoideae</taxon>
        <taxon>Gossypium</taxon>
    </lineage>
</organism>
<gene>
    <name evidence="2" type="ORF">EPI10_015779</name>
</gene>
<dbReference type="Gene3D" id="1.10.340.70">
    <property type="match status" value="1"/>
</dbReference>
<dbReference type="OrthoDB" id="111931at2759"/>
<evidence type="ECO:0000313" key="3">
    <source>
        <dbReference type="Proteomes" id="UP000325315"/>
    </source>
</evidence>